<dbReference type="EMBL" id="JACRSS010000001">
    <property type="protein sequence ID" value="MBC8537834.1"/>
    <property type="molecule type" value="Genomic_DNA"/>
</dbReference>
<keyword evidence="1" id="KW-0378">Hydrolase</keyword>
<gene>
    <name evidence="3" type="ORF">H8693_02655</name>
</gene>
<dbReference type="Gene3D" id="3.40.630.40">
    <property type="entry name" value="Zn-dependent exopeptidases"/>
    <property type="match status" value="1"/>
</dbReference>
<dbReference type="CDD" id="cd02696">
    <property type="entry name" value="MurNAc-LAA"/>
    <property type="match status" value="1"/>
</dbReference>
<sequence>MAEMVDVYLSPSLQEWNVGVGNYGTEEQRMNLLADVVQYELERHGLDVARNRPEMSLAEVVRESNAIGPTVHVALHSNAANGQARGAEIYTHRFGGAGEALARDIFEFLEPLTPTSDLGVKEGYSTFNGQGMYELRRTVAPAVLAEVGFHDNPDDAQFIIDNIYEIGQAISQGILQNFGINYVPDTPENVALLQNRYNGVLF</sequence>
<feature type="domain" description="MurNAc-LAA" evidence="2">
    <location>
        <begin position="61"/>
        <end position="175"/>
    </location>
</feature>
<dbReference type="GO" id="GO:0030288">
    <property type="term" value="C:outer membrane-bounded periplasmic space"/>
    <property type="evidence" value="ECO:0007669"/>
    <property type="project" value="TreeGrafter"/>
</dbReference>
<dbReference type="InterPro" id="IPR002508">
    <property type="entry name" value="MurNAc-LAA_cat"/>
</dbReference>
<evidence type="ECO:0000313" key="4">
    <source>
        <dbReference type="Proteomes" id="UP000617951"/>
    </source>
</evidence>
<dbReference type="Proteomes" id="UP000617951">
    <property type="component" value="Unassembled WGS sequence"/>
</dbReference>
<dbReference type="AlphaFoldDB" id="A0A926DHF7"/>
<dbReference type="SUPFAM" id="SSF53187">
    <property type="entry name" value="Zn-dependent exopeptidases"/>
    <property type="match status" value="1"/>
</dbReference>
<reference evidence="3" key="1">
    <citation type="submission" date="2020-08" db="EMBL/GenBank/DDBJ databases">
        <title>Genome public.</title>
        <authorList>
            <person name="Liu C."/>
            <person name="Sun Q."/>
        </authorList>
    </citation>
    <scope>NUCLEOTIDE SEQUENCE</scope>
    <source>
        <strain evidence="3">NSJ-63</strain>
    </source>
</reference>
<dbReference type="SMART" id="SM00646">
    <property type="entry name" value="Ami_3"/>
    <property type="match status" value="1"/>
</dbReference>
<accession>A0A926DHF7</accession>
<dbReference type="Pfam" id="PF01520">
    <property type="entry name" value="Amidase_3"/>
    <property type="match status" value="1"/>
</dbReference>
<keyword evidence="4" id="KW-1185">Reference proteome</keyword>
<dbReference type="PANTHER" id="PTHR30404:SF0">
    <property type="entry name" value="N-ACETYLMURAMOYL-L-ALANINE AMIDASE AMIC"/>
    <property type="match status" value="1"/>
</dbReference>
<dbReference type="GO" id="GO:0008745">
    <property type="term" value="F:N-acetylmuramoyl-L-alanine amidase activity"/>
    <property type="evidence" value="ECO:0007669"/>
    <property type="project" value="InterPro"/>
</dbReference>
<proteinExistence type="predicted"/>
<protein>
    <submittedName>
        <fullName evidence="3">N-acetylmuramoyl-L-alanine amidase</fullName>
    </submittedName>
</protein>
<evidence type="ECO:0000259" key="2">
    <source>
        <dbReference type="SMART" id="SM00646"/>
    </source>
</evidence>
<dbReference type="PANTHER" id="PTHR30404">
    <property type="entry name" value="N-ACETYLMURAMOYL-L-ALANINE AMIDASE"/>
    <property type="match status" value="1"/>
</dbReference>
<dbReference type="GO" id="GO:0009253">
    <property type="term" value="P:peptidoglycan catabolic process"/>
    <property type="evidence" value="ECO:0007669"/>
    <property type="project" value="InterPro"/>
</dbReference>
<dbReference type="RefSeq" id="WP_249279675.1">
    <property type="nucleotide sequence ID" value="NZ_JACRSS010000001.1"/>
</dbReference>
<name>A0A926DHF7_9FIRM</name>
<evidence type="ECO:0000256" key="1">
    <source>
        <dbReference type="ARBA" id="ARBA00022801"/>
    </source>
</evidence>
<evidence type="ECO:0000313" key="3">
    <source>
        <dbReference type="EMBL" id="MBC8537834.1"/>
    </source>
</evidence>
<dbReference type="InterPro" id="IPR050695">
    <property type="entry name" value="N-acetylmuramoyl_amidase_3"/>
</dbReference>
<organism evidence="3 4">
    <name type="scientific">Guopingia tenuis</name>
    <dbReference type="NCBI Taxonomy" id="2763656"/>
    <lineage>
        <taxon>Bacteria</taxon>
        <taxon>Bacillati</taxon>
        <taxon>Bacillota</taxon>
        <taxon>Clostridia</taxon>
        <taxon>Christensenellales</taxon>
        <taxon>Christensenellaceae</taxon>
        <taxon>Guopingia</taxon>
    </lineage>
</organism>
<comment type="caution">
    <text evidence="3">The sequence shown here is derived from an EMBL/GenBank/DDBJ whole genome shotgun (WGS) entry which is preliminary data.</text>
</comment>